<protein>
    <submittedName>
        <fullName evidence="1">Uncharacterized protein</fullName>
    </submittedName>
</protein>
<dbReference type="RefSeq" id="WP_279608666.1">
    <property type="nucleotide sequence ID" value="NZ_CABWIK020000102.1"/>
</dbReference>
<dbReference type="Proteomes" id="UP000494322">
    <property type="component" value="Unassembled WGS sequence"/>
</dbReference>
<organism evidence="1 2">
    <name type="scientific">Burkholderia cenocepacia</name>
    <dbReference type="NCBI Taxonomy" id="95486"/>
    <lineage>
        <taxon>Bacteria</taxon>
        <taxon>Pseudomonadati</taxon>
        <taxon>Pseudomonadota</taxon>
        <taxon>Betaproteobacteria</taxon>
        <taxon>Burkholderiales</taxon>
        <taxon>Burkholderiaceae</taxon>
        <taxon>Burkholderia</taxon>
        <taxon>Burkholderia cepacia complex</taxon>
    </lineage>
</organism>
<reference evidence="1 2" key="1">
    <citation type="submission" date="2020-04" db="EMBL/GenBank/DDBJ databases">
        <authorList>
            <person name="Depoorter E."/>
        </authorList>
    </citation>
    <scope>NUCLEOTIDE SEQUENCE [LARGE SCALE GENOMIC DNA]</scope>
    <source>
        <strain evidence="1 2">BCC0132</strain>
    </source>
</reference>
<accession>A0A6J5JY52</accession>
<dbReference type="EMBL" id="CABWIK020000102">
    <property type="protein sequence ID" value="CAB3975995.1"/>
    <property type="molecule type" value="Genomic_DNA"/>
</dbReference>
<proteinExistence type="predicted"/>
<evidence type="ECO:0000313" key="1">
    <source>
        <dbReference type="EMBL" id="CAB3975995.1"/>
    </source>
</evidence>
<sequence>MKRVDPNIELLLPSVLAGLARIKMMDEHILRLAFSERTGIAI</sequence>
<dbReference type="AlphaFoldDB" id="A0A6J5JY52"/>
<name>A0A6J5JY52_9BURK</name>
<gene>
    <name evidence="1" type="ORF">BCO9919_07349</name>
</gene>
<evidence type="ECO:0000313" key="2">
    <source>
        <dbReference type="Proteomes" id="UP000494322"/>
    </source>
</evidence>